<dbReference type="GO" id="GO:0005886">
    <property type="term" value="C:plasma membrane"/>
    <property type="evidence" value="ECO:0007669"/>
    <property type="project" value="UniProtKB-SubCell"/>
</dbReference>
<reference evidence="10 11" key="1">
    <citation type="submission" date="2018-06" db="EMBL/GenBank/DDBJ databases">
        <title>Azoarcus communis strain SWub3 genome.</title>
        <authorList>
            <person name="Zorraquino Salvo V."/>
            <person name="Toubiana D."/>
            <person name="Blumwald E."/>
        </authorList>
    </citation>
    <scope>NUCLEOTIDE SEQUENCE [LARGE SCALE GENOMIC DNA]</scope>
    <source>
        <strain evidence="10 11">SWub3</strain>
    </source>
</reference>
<gene>
    <name evidence="10" type="primary">epsF</name>
    <name evidence="10" type="ORF">DNK49_21640</name>
</gene>
<dbReference type="NCBIfam" id="TIGR03017">
    <property type="entry name" value="EpsF"/>
    <property type="match status" value="1"/>
</dbReference>
<dbReference type="InterPro" id="IPR017468">
    <property type="entry name" value="Chain_len_reg_EpsF"/>
</dbReference>
<evidence type="ECO:0000256" key="1">
    <source>
        <dbReference type="ARBA" id="ARBA00004651"/>
    </source>
</evidence>
<evidence type="ECO:0000256" key="3">
    <source>
        <dbReference type="ARBA" id="ARBA00022692"/>
    </source>
</evidence>
<evidence type="ECO:0000256" key="2">
    <source>
        <dbReference type="ARBA" id="ARBA00022475"/>
    </source>
</evidence>
<dbReference type="PANTHER" id="PTHR32309">
    <property type="entry name" value="TYROSINE-PROTEIN KINASE"/>
    <property type="match status" value="1"/>
</dbReference>
<dbReference type="OrthoDB" id="8559110at2"/>
<evidence type="ECO:0000256" key="7">
    <source>
        <dbReference type="SAM" id="Phobius"/>
    </source>
</evidence>
<proteinExistence type="predicted"/>
<comment type="subcellular location">
    <subcellularLocation>
        <location evidence="1">Cell membrane</location>
        <topology evidence="1">Multi-pass membrane protein</topology>
    </subcellularLocation>
</comment>
<evidence type="ECO:0000259" key="9">
    <source>
        <dbReference type="Pfam" id="PF13807"/>
    </source>
</evidence>
<dbReference type="PANTHER" id="PTHR32309:SF13">
    <property type="entry name" value="FERRIC ENTEROBACTIN TRANSPORT PROTEIN FEPE"/>
    <property type="match status" value="1"/>
</dbReference>
<dbReference type="Proteomes" id="UP000248259">
    <property type="component" value="Unassembled WGS sequence"/>
</dbReference>
<keyword evidence="3 7" id="KW-0812">Transmembrane</keyword>
<dbReference type="InterPro" id="IPR050445">
    <property type="entry name" value="Bact_polysacc_biosynth/exp"/>
</dbReference>
<evidence type="ECO:0000313" key="10">
    <source>
        <dbReference type="EMBL" id="PZA14492.1"/>
    </source>
</evidence>
<keyword evidence="2" id="KW-1003">Cell membrane</keyword>
<keyword evidence="6" id="KW-0175">Coiled coil</keyword>
<keyword evidence="4 7" id="KW-1133">Transmembrane helix</keyword>
<dbReference type="EMBL" id="QKOE01000030">
    <property type="protein sequence ID" value="PZA14492.1"/>
    <property type="molecule type" value="Genomic_DNA"/>
</dbReference>
<feature type="domain" description="Tyrosine-protein kinase G-rich" evidence="9">
    <location>
        <begin position="346"/>
        <end position="417"/>
    </location>
</feature>
<dbReference type="InterPro" id="IPR003856">
    <property type="entry name" value="LPS_length_determ_N"/>
</dbReference>
<dbReference type="InterPro" id="IPR032807">
    <property type="entry name" value="GNVR"/>
</dbReference>
<organism evidence="10 11">
    <name type="scientific">Parazoarcus communis SWub3 = DSM 12120</name>
    <dbReference type="NCBI Taxonomy" id="1121029"/>
    <lineage>
        <taxon>Bacteria</taxon>
        <taxon>Pseudomonadati</taxon>
        <taxon>Pseudomonadota</taxon>
        <taxon>Betaproteobacteria</taxon>
        <taxon>Rhodocyclales</taxon>
        <taxon>Zoogloeaceae</taxon>
        <taxon>Parazoarcus</taxon>
    </lineage>
</organism>
<feature type="transmembrane region" description="Helical" evidence="7">
    <location>
        <begin position="396"/>
        <end position="418"/>
    </location>
</feature>
<protein>
    <submittedName>
        <fullName evidence="10">Chain length determinant protein EpsF</fullName>
    </submittedName>
</protein>
<feature type="transmembrane region" description="Helical" evidence="7">
    <location>
        <begin position="12"/>
        <end position="35"/>
    </location>
</feature>
<keyword evidence="5 7" id="KW-0472">Membrane</keyword>
<sequence length="461" mass="50375">MTFNQFLCALRARYLVVVLVFLGMVAIAGVVSVLMPSKYTASTSLVLDGRTADPILGSVLPSQLMPGYLATQIDIIASDRVAQRVVALTQLDQVPVLRDQWQEATGGNGDIRTWIGTILKQQLEVLPSRDSSVLKLSFSGNDPNFAAAVANAYARAYIETTLELKVEPARQFAQWFNDRTKSLREDLELAQRKLSEYEQEHGIIAGDGRFDIENARLADLSSQLVQVQGQRADSRSRHSQVGSAESLPEVMSNPFIADLKAQVARLEAQRTQMQGRFGVNHPEVARVDAEIGSLKQRILTETQRVATSLGTTTRISAAREAEVAEALEIQKARVLEMKAHRDQVAVLRRDVENAQRAYDLVTQRLAQTSLESQSQQTNVVVLTPAVAPGAPSSPRLTLNLIAGCVLGLLLGVASALVFEMIDRRVRGKDDLLQLKNVPMLGVVPAAPGRRGGRFFSRSATA</sequence>
<feature type="domain" description="Polysaccharide chain length determinant N-terminal" evidence="8">
    <location>
        <begin position="8"/>
        <end position="86"/>
    </location>
</feature>
<dbReference type="Pfam" id="PF02706">
    <property type="entry name" value="Wzz"/>
    <property type="match status" value="1"/>
</dbReference>
<evidence type="ECO:0000259" key="8">
    <source>
        <dbReference type="Pfam" id="PF02706"/>
    </source>
</evidence>
<evidence type="ECO:0000256" key="6">
    <source>
        <dbReference type="SAM" id="Coils"/>
    </source>
</evidence>
<evidence type="ECO:0000256" key="4">
    <source>
        <dbReference type="ARBA" id="ARBA00022989"/>
    </source>
</evidence>
<comment type="caution">
    <text evidence="10">The sequence shown here is derived from an EMBL/GenBank/DDBJ whole genome shotgun (WGS) entry which is preliminary data.</text>
</comment>
<dbReference type="GO" id="GO:0004713">
    <property type="term" value="F:protein tyrosine kinase activity"/>
    <property type="evidence" value="ECO:0007669"/>
    <property type="project" value="TreeGrafter"/>
</dbReference>
<dbReference type="Pfam" id="PF13807">
    <property type="entry name" value="GNVR"/>
    <property type="match status" value="1"/>
</dbReference>
<accession>A0A323UNB8</accession>
<name>A0A323UNB8_9RHOO</name>
<feature type="coiled-coil region" evidence="6">
    <location>
        <begin position="337"/>
        <end position="371"/>
    </location>
</feature>
<keyword evidence="11" id="KW-1185">Reference proteome</keyword>
<evidence type="ECO:0000313" key="11">
    <source>
        <dbReference type="Proteomes" id="UP000248259"/>
    </source>
</evidence>
<evidence type="ECO:0000256" key="5">
    <source>
        <dbReference type="ARBA" id="ARBA00023136"/>
    </source>
</evidence>
<dbReference type="AlphaFoldDB" id="A0A323UNB8"/>